<name>A0A9D1HIP1_9FIRM</name>
<dbReference type="PANTHER" id="PTHR30429">
    <property type="entry name" value="D-METHIONINE-BINDING LIPOPROTEIN METQ"/>
    <property type="match status" value="1"/>
</dbReference>
<protein>
    <recommendedName>
        <fullName evidence="6">Lipoprotein</fullName>
    </recommendedName>
</protein>
<evidence type="ECO:0000256" key="5">
    <source>
        <dbReference type="ARBA" id="ARBA00023288"/>
    </source>
</evidence>
<accession>A0A9D1HIP1</accession>
<keyword evidence="5 6" id="KW-0449">Lipoprotein</keyword>
<reference evidence="9" key="2">
    <citation type="journal article" date="2021" name="PeerJ">
        <title>Extensive microbial diversity within the chicken gut microbiome revealed by metagenomics and culture.</title>
        <authorList>
            <person name="Gilroy R."/>
            <person name="Ravi A."/>
            <person name="Getino M."/>
            <person name="Pursley I."/>
            <person name="Horton D.L."/>
            <person name="Alikhan N.F."/>
            <person name="Baker D."/>
            <person name="Gharbi K."/>
            <person name="Hall N."/>
            <person name="Watson M."/>
            <person name="Adriaenssens E.M."/>
            <person name="Foster-Nyarko E."/>
            <person name="Jarju S."/>
            <person name="Secka A."/>
            <person name="Antonio M."/>
            <person name="Oren A."/>
            <person name="Chaudhuri R.R."/>
            <person name="La Ragione R."/>
            <person name="Hildebrand F."/>
            <person name="Pallen M.J."/>
        </authorList>
    </citation>
    <scope>NUCLEOTIDE SEQUENCE</scope>
    <source>
        <strain evidence="9">2830</strain>
    </source>
</reference>
<reference evidence="9" key="1">
    <citation type="submission" date="2020-10" db="EMBL/GenBank/DDBJ databases">
        <authorList>
            <person name="Gilroy R."/>
        </authorList>
    </citation>
    <scope>NUCLEOTIDE SEQUENCE</scope>
    <source>
        <strain evidence="9">2830</strain>
    </source>
</reference>
<keyword evidence="3" id="KW-0472">Membrane</keyword>
<evidence type="ECO:0000256" key="1">
    <source>
        <dbReference type="ARBA" id="ARBA00004635"/>
    </source>
</evidence>
<dbReference type="PROSITE" id="PS51257">
    <property type="entry name" value="PROKAR_LIPOPROTEIN"/>
    <property type="match status" value="1"/>
</dbReference>
<dbReference type="Pfam" id="PF03180">
    <property type="entry name" value="Lipoprotein_9"/>
    <property type="match status" value="1"/>
</dbReference>
<dbReference type="GO" id="GO:0016020">
    <property type="term" value="C:membrane"/>
    <property type="evidence" value="ECO:0007669"/>
    <property type="project" value="UniProtKB-SubCell"/>
</dbReference>
<keyword evidence="2 8" id="KW-0732">Signal</keyword>
<sequence>MKKLLSLLLVLSLALVGAAGCGDDAQPGGNDNTELTPVKVGASPTPHAEILEVAQPLMAEKGYDLQIVEFTDYVLPNTALENGDIDANYFQHITYMNDFNEQNGTHLAAIAEIHYEPMGIYAGKTASLEDLADGATVGVPADTTNEARALLLLEAAGLITVDPEAGLTATVYDITDNPKNLQISEIEAAQLPRSLADLDIAVINANYALQADLSVTDDALLAEAADSTAAQAYANVLTVREGSEEDPALVALAEVLKSDTVRQFIIDTYNNSVQPLF</sequence>
<dbReference type="Proteomes" id="UP000824124">
    <property type="component" value="Unassembled WGS sequence"/>
</dbReference>
<dbReference type="PIRSF" id="PIRSF002854">
    <property type="entry name" value="MetQ"/>
    <property type="match status" value="1"/>
</dbReference>
<comment type="caution">
    <text evidence="9">The sequence shown here is derived from an EMBL/GenBank/DDBJ whole genome shotgun (WGS) entry which is preliminary data.</text>
</comment>
<dbReference type="AlphaFoldDB" id="A0A9D1HIP1"/>
<dbReference type="InterPro" id="IPR004872">
    <property type="entry name" value="Lipoprotein_NlpA"/>
</dbReference>
<evidence type="ECO:0000256" key="4">
    <source>
        <dbReference type="ARBA" id="ARBA00023139"/>
    </source>
</evidence>
<comment type="similarity">
    <text evidence="6">Belongs to the nlpA lipoprotein family.</text>
</comment>
<dbReference type="SUPFAM" id="SSF53850">
    <property type="entry name" value="Periplasmic binding protein-like II"/>
    <property type="match status" value="1"/>
</dbReference>
<comment type="subcellular location">
    <subcellularLocation>
        <location evidence="1">Membrane</location>
        <topology evidence="1">Lipid-anchor</topology>
    </subcellularLocation>
</comment>
<dbReference type="PANTHER" id="PTHR30429:SF0">
    <property type="entry name" value="METHIONINE-BINDING LIPOPROTEIN METQ"/>
    <property type="match status" value="1"/>
</dbReference>
<evidence type="ECO:0000256" key="7">
    <source>
        <dbReference type="PIRSR" id="PIRSR002854-1"/>
    </source>
</evidence>
<feature type="lipid moiety-binding region" description="S-diacylglycerol cysteine" evidence="7">
    <location>
        <position position="21"/>
    </location>
</feature>
<feature type="chain" id="PRO_5038606903" description="Lipoprotein" evidence="8">
    <location>
        <begin position="19"/>
        <end position="277"/>
    </location>
</feature>
<keyword evidence="4" id="KW-0564">Palmitate</keyword>
<evidence type="ECO:0000256" key="2">
    <source>
        <dbReference type="ARBA" id="ARBA00022729"/>
    </source>
</evidence>
<proteinExistence type="inferred from homology"/>
<evidence type="ECO:0000256" key="3">
    <source>
        <dbReference type="ARBA" id="ARBA00023136"/>
    </source>
</evidence>
<evidence type="ECO:0000256" key="8">
    <source>
        <dbReference type="SAM" id="SignalP"/>
    </source>
</evidence>
<evidence type="ECO:0000313" key="10">
    <source>
        <dbReference type="Proteomes" id="UP000824124"/>
    </source>
</evidence>
<feature type="signal peptide" evidence="8">
    <location>
        <begin position="1"/>
        <end position="18"/>
    </location>
</feature>
<evidence type="ECO:0000313" key="9">
    <source>
        <dbReference type="EMBL" id="HIU09822.1"/>
    </source>
</evidence>
<evidence type="ECO:0000256" key="6">
    <source>
        <dbReference type="PIRNR" id="PIRNR002854"/>
    </source>
</evidence>
<gene>
    <name evidence="9" type="ORF">IAB00_00995</name>
</gene>
<dbReference type="Gene3D" id="3.40.190.10">
    <property type="entry name" value="Periplasmic binding protein-like II"/>
    <property type="match status" value="2"/>
</dbReference>
<dbReference type="EMBL" id="DVMH01000006">
    <property type="protein sequence ID" value="HIU09822.1"/>
    <property type="molecule type" value="Genomic_DNA"/>
</dbReference>
<organism evidence="9 10">
    <name type="scientific">Candidatus Avidehalobacter gallistercoris</name>
    <dbReference type="NCBI Taxonomy" id="2840694"/>
    <lineage>
        <taxon>Bacteria</taxon>
        <taxon>Bacillati</taxon>
        <taxon>Bacillota</taxon>
        <taxon>Clostridia</taxon>
        <taxon>Eubacteriales</taxon>
        <taxon>Peptococcaceae</taxon>
        <taxon>Peptococcaceae incertae sedis</taxon>
        <taxon>Candidatus Avidehalobacter</taxon>
    </lineage>
</organism>